<accession>A0A7V4N519</accession>
<dbReference type="InterPro" id="IPR000092">
    <property type="entry name" value="Polyprenyl_synt"/>
</dbReference>
<protein>
    <submittedName>
        <fullName evidence="7">Polyprenyl synthetase family protein</fullName>
    </submittedName>
</protein>
<comment type="caution">
    <text evidence="7">The sequence shown here is derived from an EMBL/GenBank/DDBJ whole genome shotgun (WGS) entry which is preliminary data.</text>
</comment>
<comment type="similarity">
    <text evidence="2 6">Belongs to the FPP/GGPP synthase family.</text>
</comment>
<sequence>MLEVEILEKIKSELNIIENTLKIYLDSQHPFINQVSEYIIFSGGKRIRPLLTVLCAKLFLDQNLDNKYLETIYRTSILFEYLHAATLLHDDVVDEAEFRRGRKAARNLWGNQATILVGDYLYAKALRLASLLENPQIMDVITQTTLLMSEGEVLQLLNLDNTDLTEAEYEEVIYRKTAVLISACCEVGAILGKAKPNECLLLKNFGKYLGLAFQIVDDLLDYLSEETGKDLGKDFKEGKITLPIIYALQLASAEEKNTLLYLLKTPDIEKKDFETAKKIIEKNQGFIKSKEKAKQYINLAKGCLKELPHNLYKDLLLFISDYLLKRKK</sequence>
<proteinExistence type="inferred from homology"/>
<evidence type="ECO:0000313" key="7">
    <source>
        <dbReference type="EMBL" id="HGU16003.1"/>
    </source>
</evidence>
<keyword evidence="5" id="KW-0460">Magnesium</keyword>
<evidence type="ECO:0000256" key="4">
    <source>
        <dbReference type="ARBA" id="ARBA00022723"/>
    </source>
</evidence>
<comment type="cofactor">
    <cofactor evidence="1">
        <name>Mg(2+)</name>
        <dbReference type="ChEBI" id="CHEBI:18420"/>
    </cofactor>
</comment>
<evidence type="ECO:0000256" key="2">
    <source>
        <dbReference type="ARBA" id="ARBA00006706"/>
    </source>
</evidence>
<dbReference type="Pfam" id="PF00348">
    <property type="entry name" value="polyprenyl_synt"/>
    <property type="match status" value="1"/>
</dbReference>
<dbReference type="AlphaFoldDB" id="A0A7V4N519"/>
<dbReference type="CDD" id="cd00685">
    <property type="entry name" value="Trans_IPPS_HT"/>
    <property type="match status" value="1"/>
</dbReference>
<dbReference type="PANTHER" id="PTHR12001">
    <property type="entry name" value="GERANYLGERANYL PYROPHOSPHATE SYNTHASE"/>
    <property type="match status" value="1"/>
</dbReference>
<dbReference type="GO" id="GO:0004659">
    <property type="term" value="F:prenyltransferase activity"/>
    <property type="evidence" value="ECO:0007669"/>
    <property type="project" value="InterPro"/>
</dbReference>
<dbReference type="GO" id="GO:0008299">
    <property type="term" value="P:isoprenoid biosynthetic process"/>
    <property type="evidence" value="ECO:0007669"/>
    <property type="project" value="InterPro"/>
</dbReference>
<dbReference type="SFLD" id="SFLDS00005">
    <property type="entry name" value="Isoprenoid_Synthase_Type_I"/>
    <property type="match status" value="1"/>
</dbReference>
<keyword evidence="4" id="KW-0479">Metal-binding</keyword>
<name>A0A7V4N519_9BACT</name>
<dbReference type="PROSITE" id="PS00444">
    <property type="entry name" value="POLYPRENYL_SYNTHASE_2"/>
    <property type="match status" value="1"/>
</dbReference>
<gene>
    <name evidence="7" type="ORF">ENU91_05060</name>
</gene>
<dbReference type="InterPro" id="IPR033749">
    <property type="entry name" value="Polyprenyl_synt_CS"/>
</dbReference>
<keyword evidence="3 6" id="KW-0808">Transferase</keyword>
<dbReference type="PROSITE" id="PS00723">
    <property type="entry name" value="POLYPRENYL_SYNTHASE_1"/>
    <property type="match status" value="1"/>
</dbReference>
<dbReference type="PANTHER" id="PTHR12001:SF69">
    <property type="entry name" value="ALL TRANS-POLYPRENYL-DIPHOSPHATE SYNTHASE PDSS1"/>
    <property type="match status" value="1"/>
</dbReference>
<evidence type="ECO:0000256" key="1">
    <source>
        <dbReference type="ARBA" id="ARBA00001946"/>
    </source>
</evidence>
<dbReference type="SUPFAM" id="SSF48576">
    <property type="entry name" value="Terpenoid synthases"/>
    <property type="match status" value="1"/>
</dbReference>
<evidence type="ECO:0000256" key="5">
    <source>
        <dbReference type="ARBA" id="ARBA00022842"/>
    </source>
</evidence>
<dbReference type="Gene3D" id="1.10.600.10">
    <property type="entry name" value="Farnesyl Diphosphate Synthase"/>
    <property type="match status" value="1"/>
</dbReference>
<dbReference type="InterPro" id="IPR008949">
    <property type="entry name" value="Isoprenoid_synthase_dom_sf"/>
</dbReference>
<evidence type="ECO:0000256" key="3">
    <source>
        <dbReference type="ARBA" id="ARBA00022679"/>
    </source>
</evidence>
<organism evidence="7">
    <name type="scientific">Thermodesulfobacterium geofontis</name>
    <dbReference type="NCBI Taxonomy" id="1295609"/>
    <lineage>
        <taxon>Bacteria</taxon>
        <taxon>Pseudomonadati</taxon>
        <taxon>Thermodesulfobacteriota</taxon>
        <taxon>Thermodesulfobacteria</taxon>
        <taxon>Thermodesulfobacteriales</taxon>
        <taxon>Thermodesulfobacteriaceae</taxon>
        <taxon>Thermodesulfobacterium</taxon>
    </lineage>
</organism>
<reference evidence="7" key="1">
    <citation type="journal article" date="2020" name="mSystems">
        <title>Genome- and Community-Level Interaction Insights into Carbon Utilization and Element Cycling Functions of Hydrothermarchaeota in Hydrothermal Sediment.</title>
        <authorList>
            <person name="Zhou Z."/>
            <person name="Liu Y."/>
            <person name="Xu W."/>
            <person name="Pan J."/>
            <person name="Luo Z.H."/>
            <person name="Li M."/>
        </authorList>
    </citation>
    <scope>NUCLEOTIDE SEQUENCE [LARGE SCALE GENOMIC DNA]</scope>
    <source>
        <strain evidence="7">SpSt-711</strain>
    </source>
</reference>
<dbReference type="EMBL" id="DTEI01000086">
    <property type="protein sequence ID" value="HGU16003.1"/>
    <property type="molecule type" value="Genomic_DNA"/>
</dbReference>
<evidence type="ECO:0000256" key="6">
    <source>
        <dbReference type="RuleBase" id="RU004466"/>
    </source>
</evidence>
<dbReference type="GO" id="GO:0046872">
    <property type="term" value="F:metal ion binding"/>
    <property type="evidence" value="ECO:0007669"/>
    <property type="project" value="UniProtKB-KW"/>
</dbReference>